<keyword evidence="8" id="KW-0489">Methyltransferase</keyword>
<name>A0A2R6NMV4_9APHY</name>
<dbReference type="Gene3D" id="3.30.200.20">
    <property type="entry name" value="Phosphorylase Kinase, domain 1"/>
    <property type="match status" value="1"/>
</dbReference>
<keyword evidence="12 23" id="KW-0812">Transmembrane</keyword>
<dbReference type="InterPro" id="IPR000692">
    <property type="entry name" value="Fibrillarin"/>
</dbReference>
<keyword evidence="18" id="KW-0539">Nucleus</keyword>
<keyword evidence="26" id="KW-1185">Reference proteome</keyword>
<dbReference type="SUPFAM" id="SSF82109">
    <property type="entry name" value="MIR domain"/>
    <property type="match status" value="1"/>
</dbReference>
<dbReference type="FunFam" id="2.80.10.50:FF:000012">
    <property type="entry name" value="Protein O-mannosyl-transferase 1"/>
    <property type="match status" value="1"/>
</dbReference>
<dbReference type="PANTHER" id="PTHR10050">
    <property type="entry name" value="DOLICHYL-PHOSPHATE-MANNOSE--PROTEIN MANNOSYLTRANSFERASE"/>
    <property type="match status" value="1"/>
</dbReference>
<keyword evidence="14" id="KW-0256">Endoplasmic reticulum</keyword>
<protein>
    <recommendedName>
        <fullName evidence="6">dolichyl-phosphate-mannose--protein mannosyltransferase</fullName>
        <ecNumber evidence="6">2.4.1.109</ecNumber>
    </recommendedName>
</protein>
<feature type="transmembrane region" description="Helical" evidence="23">
    <location>
        <begin position="1028"/>
        <end position="1047"/>
    </location>
</feature>
<dbReference type="Pfam" id="PF02366">
    <property type="entry name" value="PMT"/>
    <property type="match status" value="1"/>
</dbReference>
<evidence type="ECO:0000256" key="3">
    <source>
        <dbReference type="ARBA" id="ARBA00004922"/>
    </source>
</evidence>
<dbReference type="InterPro" id="IPR032421">
    <property type="entry name" value="PMT_4TMC"/>
</dbReference>
<proteinExistence type="inferred from homology"/>
<dbReference type="SMART" id="SM00472">
    <property type="entry name" value="MIR"/>
    <property type="match status" value="3"/>
</dbReference>
<evidence type="ECO:0000256" key="15">
    <source>
        <dbReference type="ARBA" id="ARBA00022884"/>
    </source>
</evidence>
<dbReference type="EMBL" id="MLYV02001068">
    <property type="protein sequence ID" value="PSR73714.1"/>
    <property type="molecule type" value="Genomic_DNA"/>
</dbReference>
<dbReference type="EC" id="2.4.1.109" evidence="6"/>
<dbReference type="InterPro" id="IPR003342">
    <property type="entry name" value="ArnT-like_N"/>
</dbReference>
<evidence type="ECO:0000256" key="20">
    <source>
        <dbReference type="ARBA" id="ARBA00045085"/>
    </source>
</evidence>
<evidence type="ECO:0000256" key="7">
    <source>
        <dbReference type="ARBA" id="ARBA00022552"/>
    </source>
</evidence>
<reference evidence="25 26" key="1">
    <citation type="submission" date="2018-02" db="EMBL/GenBank/DDBJ databases">
        <title>Genome sequence of the basidiomycete white-rot fungus Phlebia centrifuga.</title>
        <authorList>
            <person name="Granchi Z."/>
            <person name="Peng M."/>
            <person name="de Vries R.P."/>
            <person name="Hilden K."/>
            <person name="Makela M.R."/>
            <person name="Grigoriev I."/>
            <person name="Riley R."/>
        </authorList>
    </citation>
    <scope>NUCLEOTIDE SEQUENCE [LARGE SCALE GENOMIC DNA]</scope>
    <source>
        <strain evidence="25 26">FBCC195</strain>
    </source>
</reference>
<sequence length="1057" mass="118221">MEVWRPEYQYCAPQRAHNGVFSAFFAVSHISGSQMNVNLAGMKVMSAIRHQIRTVLQAVAVDLEADAGVDAEAAVDEAVVEASVVEEAEALEAVVADLEVTVVDLEAIVVVVGVVFSNVVGIEAVVEIEAVAEEAVVPHEVAEAEEEGKDSMLVTKNIAPGESVYGEKRISIEGGAEGTKIEYRVWNPFRSKLAAGVLGGMDHIFIQPGKKVLYLGAASGTSVSHVADIVGPEGVVYAVEFSPRSGRDLIGMAKKRTNVIPIVEDARTPQKYRMLVSSVDVIFADVAQPDQARIVVLNAEYFLKNGGHVVISIKASCIDSTASPETVFAQEVDYLRKQKFKPLEQVTLEPYERDHAMVSEALLADELNKRMKRTQSEIAEVHLNFGSTPPDSPRTSSDFEEIQYPHTLSTSTNSSSWSAPPRREEELPLHYMNEEKARRRVPRAPGSNGMYAGHVEGPDEYDDEGKDVYAKMRASKMPPSSGRPRRPPPPPATTIVRSVAHECPCCAVNTLFQGEFVQQNLEHIPPIIYTLLSCWTRFHKIGKSNVVVWDEAHFGKFGSHYLKREFYFDVHPPLGKMLVGLAGLLSGYDGSFEFKSGEVYPETVPYVAMRVMMAMFGVAMVPLGWYTAVDIKWIGLFVTTLVGLYTIEDLWEKFGDLKMSVRDQCKHWGARIACLIVLPILVYMLSFKLHFLILNHSGPGDAQMSSLFQANLVGNNFASAPLEVAFGSKVTLKNVGYGGGLLHSHVQTYPVGSNQQQVTCYHYKDDNNDWVILPRWDEPSYDLHGPLRFLQHGDIIRLNHAATTRNLHSHQIPAPVTKLNHEVSCYGNTTIGDNHDYWAVEVVDDIKQGNKVDRIHSLTTRMRFRHQVLGCYLRAANAILPQWGFKQVEVSCDKENNPKDMHTYWNVESHVNDRLPAGETKFYRSPFLRDFWHLNVAMMTSNNALIPDPDKEDILASKPFDWPFLRLGLRMCGWGDHQTKYYLLGTPVIWWGGGVSLILSIVALGVYLMRAQRKYVDMEPREWDHFLYVGKVAFLGWFLHFLAQSTFESINLVMNHN</sequence>
<evidence type="ECO:0000256" key="11">
    <source>
        <dbReference type="ARBA" id="ARBA00022691"/>
    </source>
</evidence>
<feature type="domain" description="MIR" evidence="24">
    <location>
        <begin position="787"/>
        <end position="843"/>
    </location>
</feature>
<dbReference type="GO" id="GO:0008168">
    <property type="term" value="F:methyltransferase activity"/>
    <property type="evidence" value="ECO:0007669"/>
    <property type="project" value="UniProtKB-KW"/>
</dbReference>
<organism evidence="25 26">
    <name type="scientific">Hermanssonia centrifuga</name>
    <dbReference type="NCBI Taxonomy" id="98765"/>
    <lineage>
        <taxon>Eukaryota</taxon>
        <taxon>Fungi</taxon>
        <taxon>Dikarya</taxon>
        <taxon>Basidiomycota</taxon>
        <taxon>Agaricomycotina</taxon>
        <taxon>Agaricomycetes</taxon>
        <taxon>Polyporales</taxon>
        <taxon>Meruliaceae</taxon>
        <taxon>Hermanssonia</taxon>
    </lineage>
</organism>
<dbReference type="InterPro" id="IPR016093">
    <property type="entry name" value="MIR_motif"/>
</dbReference>
<dbReference type="Proteomes" id="UP000186601">
    <property type="component" value="Unassembled WGS sequence"/>
</dbReference>
<dbReference type="InterPro" id="IPR036300">
    <property type="entry name" value="MIR_dom_sf"/>
</dbReference>
<dbReference type="AlphaFoldDB" id="A0A2R6NMV4"/>
<dbReference type="GO" id="GO:1990904">
    <property type="term" value="C:ribonucleoprotein complex"/>
    <property type="evidence" value="ECO:0007669"/>
    <property type="project" value="UniProtKB-KW"/>
</dbReference>
<dbReference type="Gene3D" id="3.40.50.150">
    <property type="entry name" value="Vaccinia Virus protein VP39"/>
    <property type="match status" value="1"/>
</dbReference>
<dbReference type="Pfam" id="PF02815">
    <property type="entry name" value="MIR"/>
    <property type="match status" value="1"/>
</dbReference>
<keyword evidence="16 23" id="KW-1133">Transmembrane helix</keyword>
<dbReference type="HAMAP" id="MF_00351">
    <property type="entry name" value="RNA_methyltransf_FlpA"/>
    <property type="match status" value="1"/>
</dbReference>
<comment type="subcellular location">
    <subcellularLocation>
        <location evidence="1">Endoplasmic reticulum membrane</location>
        <topology evidence="1">Multi-pass membrane protein</topology>
    </subcellularLocation>
    <subcellularLocation>
        <location evidence="2">Nucleus</location>
        <location evidence="2">Nucleolus</location>
    </subcellularLocation>
</comment>
<evidence type="ECO:0000256" key="21">
    <source>
        <dbReference type="ARBA" id="ARBA00045102"/>
    </source>
</evidence>
<dbReference type="STRING" id="98765.A0A2R6NMV4"/>
<dbReference type="OrthoDB" id="292747at2759"/>
<dbReference type="Pfam" id="PF01269">
    <property type="entry name" value="Fibrillarin"/>
    <property type="match status" value="1"/>
</dbReference>
<evidence type="ECO:0000256" key="1">
    <source>
        <dbReference type="ARBA" id="ARBA00004477"/>
    </source>
</evidence>
<dbReference type="GO" id="GO:0005730">
    <property type="term" value="C:nucleolus"/>
    <property type="evidence" value="ECO:0007669"/>
    <property type="project" value="UniProtKB-SubCell"/>
</dbReference>
<comment type="catalytic activity">
    <reaction evidence="20">
        <text>a di-trans,poly-cis-dolichyl beta-D-mannosyl phosphate + L-threonyl-[protein] = 3-O-(alpha-D-mannosyl)-L-threonyl-[protein] + a di-trans,poly-cis-dolichyl phosphate + H(+)</text>
        <dbReference type="Rhea" id="RHEA:53396"/>
        <dbReference type="Rhea" id="RHEA-COMP:11060"/>
        <dbReference type="Rhea" id="RHEA-COMP:13547"/>
        <dbReference type="Rhea" id="RHEA-COMP:19498"/>
        <dbReference type="Rhea" id="RHEA-COMP:19501"/>
        <dbReference type="ChEBI" id="CHEBI:15378"/>
        <dbReference type="ChEBI" id="CHEBI:30013"/>
        <dbReference type="ChEBI" id="CHEBI:57683"/>
        <dbReference type="ChEBI" id="CHEBI:58211"/>
        <dbReference type="ChEBI" id="CHEBI:137323"/>
        <dbReference type="EC" id="2.4.1.109"/>
    </reaction>
</comment>
<evidence type="ECO:0000256" key="17">
    <source>
        <dbReference type="ARBA" id="ARBA00023136"/>
    </source>
</evidence>
<accession>A0A2R6NMV4</accession>
<evidence type="ECO:0000256" key="18">
    <source>
        <dbReference type="ARBA" id="ARBA00023242"/>
    </source>
</evidence>
<evidence type="ECO:0000313" key="26">
    <source>
        <dbReference type="Proteomes" id="UP000186601"/>
    </source>
</evidence>
<dbReference type="PROSITE" id="PS50919">
    <property type="entry name" value="MIR"/>
    <property type="match status" value="3"/>
</dbReference>
<dbReference type="InterPro" id="IPR029063">
    <property type="entry name" value="SAM-dependent_MTases_sf"/>
</dbReference>
<comment type="similarity">
    <text evidence="4">Belongs to the glycosyltransferase 39 family.</text>
</comment>
<evidence type="ECO:0000256" key="22">
    <source>
        <dbReference type="SAM" id="MobiDB-lite"/>
    </source>
</evidence>
<dbReference type="PRINTS" id="PR00052">
    <property type="entry name" value="FIBRILLARIN"/>
</dbReference>
<dbReference type="SUPFAM" id="SSF53335">
    <property type="entry name" value="S-adenosyl-L-methionine-dependent methyltransferases"/>
    <property type="match status" value="1"/>
</dbReference>
<evidence type="ECO:0000256" key="14">
    <source>
        <dbReference type="ARBA" id="ARBA00022824"/>
    </source>
</evidence>
<evidence type="ECO:0000256" key="6">
    <source>
        <dbReference type="ARBA" id="ARBA00012839"/>
    </source>
</evidence>
<feature type="region of interest" description="Disordered" evidence="22">
    <location>
        <begin position="436"/>
        <end position="464"/>
    </location>
</feature>
<evidence type="ECO:0000256" key="9">
    <source>
        <dbReference type="ARBA" id="ARBA00022676"/>
    </source>
</evidence>
<keyword evidence="9" id="KW-0328">Glycosyltransferase</keyword>
<dbReference type="InterPro" id="IPR027005">
    <property type="entry name" value="PMT-like"/>
</dbReference>
<keyword evidence="10" id="KW-0808">Transferase</keyword>
<evidence type="ECO:0000256" key="8">
    <source>
        <dbReference type="ARBA" id="ARBA00022603"/>
    </source>
</evidence>
<keyword evidence="19" id="KW-0687">Ribonucleoprotein</keyword>
<dbReference type="GO" id="GO:0005789">
    <property type="term" value="C:endoplasmic reticulum membrane"/>
    <property type="evidence" value="ECO:0007669"/>
    <property type="project" value="UniProtKB-SubCell"/>
</dbReference>
<keyword evidence="17 23" id="KW-0472">Membrane</keyword>
<evidence type="ECO:0000259" key="24">
    <source>
        <dbReference type="PROSITE" id="PS50919"/>
    </source>
</evidence>
<dbReference type="FunFam" id="3.40.50.150:FF:000001">
    <property type="entry name" value="Fibrillarin like 1"/>
    <property type="match status" value="1"/>
</dbReference>
<feature type="transmembrane region" description="Helical" evidence="23">
    <location>
        <begin position="988"/>
        <end position="1008"/>
    </location>
</feature>
<evidence type="ECO:0000256" key="4">
    <source>
        <dbReference type="ARBA" id="ARBA00007222"/>
    </source>
</evidence>
<evidence type="ECO:0000256" key="23">
    <source>
        <dbReference type="SAM" id="Phobius"/>
    </source>
</evidence>
<gene>
    <name evidence="25" type="ORF">PHLCEN_2v10454</name>
</gene>
<dbReference type="Gene3D" id="2.80.10.50">
    <property type="match status" value="1"/>
</dbReference>
<keyword evidence="15" id="KW-0694">RNA-binding</keyword>
<dbReference type="SMART" id="SM01206">
    <property type="entry name" value="Fibrillarin"/>
    <property type="match status" value="1"/>
</dbReference>
<evidence type="ECO:0000256" key="13">
    <source>
        <dbReference type="ARBA" id="ARBA00022737"/>
    </source>
</evidence>
<keyword evidence="7" id="KW-0698">rRNA processing</keyword>
<dbReference type="NCBIfam" id="NF003276">
    <property type="entry name" value="PRK04266.1-2"/>
    <property type="match status" value="1"/>
</dbReference>
<keyword evidence="13" id="KW-0677">Repeat</keyword>
<comment type="catalytic activity">
    <reaction evidence="21">
        <text>a di-trans,poly-cis-dolichyl beta-D-mannosyl phosphate + L-seryl-[protein] = 3-O-(alpha-D-mannosyl)-L-seryl-[protein] + a di-trans,poly-cis-dolichyl phosphate + H(+)</text>
        <dbReference type="Rhea" id="RHEA:17377"/>
        <dbReference type="Rhea" id="RHEA-COMP:9863"/>
        <dbReference type="Rhea" id="RHEA-COMP:13546"/>
        <dbReference type="Rhea" id="RHEA-COMP:19498"/>
        <dbReference type="Rhea" id="RHEA-COMP:19501"/>
        <dbReference type="ChEBI" id="CHEBI:15378"/>
        <dbReference type="ChEBI" id="CHEBI:29999"/>
        <dbReference type="ChEBI" id="CHEBI:57683"/>
        <dbReference type="ChEBI" id="CHEBI:58211"/>
        <dbReference type="ChEBI" id="CHEBI:137321"/>
        <dbReference type="EC" id="2.4.1.109"/>
    </reaction>
</comment>
<dbReference type="PANTHER" id="PTHR10050:SF46">
    <property type="entry name" value="PROTEIN O-MANNOSYL-TRANSFERASE 2"/>
    <property type="match status" value="1"/>
</dbReference>
<dbReference type="GO" id="GO:0006364">
    <property type="term" value="P:rRNA processing"/>
    <property type="evidence" value="ECO:0007669"/>
    <property type="project" value="UniProtKB-KW"/>
</dbReference>
<evidence type="ECO:0000256" key="10">
    <source>
        <dbReference type="ARBA" id="ARBA00022679"/>
    </source>
</evidence>
<dbReference type="GO" id="GO:0032259">
    <property type="term" value="P:methylation"/>
    <property type="evidence" value="ECO:0007669"/>
    <property type="project" value="UniProtKB-KW"/>
</dbReference>
<evidence type="ECO:0000256" key="16">
    <source>
        <dbReference type="ARBA" id="ARBA00022989"/>
    </source>
</evidence>
<dbReference type="Pfam" id="PF16192">
    <property type="entry name" value="PMT_4TMC"/>
    <property type="match status" value="1"/>
</dbReference>
<feature type="transmembrane region" description="Helical" evidence="23">
    <location>
        <begin position="631"/>
        <end position="647"/>
    </location>
</feature>
<comment type="similarity">
    <text evidence="5">Belongs to the methyltransferase superfamily. Fibrillarin family.</text>
</comment>
<evidence type="ECO:0000256" key="12">
    <source>
        <dbReference type="ARBA" id="ARBA00022692"/>
    </source>
</evidence>
<keyword evidence="11" id="KW-0949">S-adenosyl-L-methionine</keyword>
<comment type="pathway">
    <text evidence="3">Protein modification; protein glycosylation.</text>
</comment>
<evidence type="ECO:0000256" key="19">
    <source>
        <dbReference type="ARBA" id="ARBA00023274"/>
    </source>
</evidence>
<dbReference type="UniPathway" id="UPA00378"/>
<dbReference type="GO" id="GO:0003723">
    <property type="term" value="F:RNA binding"/>
    <property type="evidence" value="ECO:0007669"/>
    <property type="project" value="UniProtKB-KW"/>
</dbReference>
<evidence type="ECO:0000256" key="5">
    <source>
        <dbReference type="ARBA" id="ARBA00010632"/>
    </source>
</evidence>
<feature type="transmembrane region" description="Helical" evidence="23">
    <location>
        <begin position="668"/>
        <end position="687"/>
    </location>
</feature>
<feature type="domain" description="MIR" evidence="24">
    <location>
        <begin position="852"/>
        <end position="910"/>
    </location>
</feature>
<dbReference type="InterPro" id="IPR020813">
    <property type="entry name" value="Fibrillarin_CS"/>
</dbReference>
<feature type="domain" description="MIR" evidence="24">
    <location>
        <begin position="721"/>
        <end position="775"/>
    </location>
</feature>
<dbReference type="CDD" id="cd23284">
    <property type="entry name" value="beta-trefoil_MIR_PMT2-like"/>
    <property type="match status" value="1"/>
</dbReference>
<evidence type="ECO:0000256" key="2">
    <source>
        <dbReference type="ARBA" id="ARBA00004604"/>
    </source>
</evidence>
<comment type="caution">
    <text evidence="25">The sequence shown here is derived from an EMBL/GenBank/DDBJ whole genome shotgun (WGS) entry which is preliminary data.</text>
</comment>
<dbReference type="PROSITE" id="PS00566">
    <property type="entry name" value="FIBRILLARIN"/>
    <property type="match status" value="1"/>
</dbReference>
<evidence type="ECO:0000313" key="25">
    <source>
        <dbReference type="EMBL" id="PSR73714.1"/>
    </source>
</evidence>
<dbReference type="CDD" id="cd02440">
    <property type="entry name" value="AdoMet_MTases"/>
    <property type="match status" value="1"/>
</dbReference>
<dbReference type="GO" id="GO:0004169">
    <property type="term" value="F:dolichyl-phosphate-mannose-protein mannosyltransferase activity"/>
    <property type="evidence" value="ECO:0007669"/>
    <property type="project" value="UniProtKB-EC"/>
</dbReference>